<keyword evidence="11" id="KW-0812">Transmembrane</keyword>
<keyword evidence="10" id="KW-0670">Pyruvate</keyword>
<organism evidence="12">
    <name type="scientific">hydrothermal vent metagenome</name>
    <dbReference type="NCBI Taxonomy" id="652676"/>
    <lineage>
        <taxon>unclassified sequences</taxon>
        <taxon>metagenomes</taxon>
        <taxon>ecological metagenomes</taxon>
    </lineage>
</organism>
<name>A0A3B0YGB9_9ZZZZ</name>
<keyword evidence="5 11" id="KW-0472">Membrane</keyword>
<accession>A0A3B0YGB9</accession>
<dbReference type="PANTHER" id="PTHR35809:SF1">
    <property type="entry name" value="ARCHAETIDYLSERINE DECARBOXYLASE PROENZYME-RELATED"/>
    <property type="match status" value="1"/>
</dbReference>
<keyword evidence="8" id="KW-0456">Lyase</keyword>
<dbReference type="InterPro" id="IPR003817">
    <property type="entry name" value="PS_Dcarbxylase"/>
</dbReference>
<sequence>MVEKGNYTFVSKLGWAYALSASSLAAILTVWSAPLLALPFWVLAISCLFLFRDPHREIPSLPLAIVSPADGVIVSVEEAEDPFIKRPAICIHMQMSFWGTYITRSPTEGKVIERWFKAPNANSESGISSHGLWVQTDEKDDVVLVMSHSSILNMPRCYVQSGERIGQGQRCGLIRFGSDLQIFIPINSRVEIKSADKVQAGSDVIATLVHK</sequence>
<keyword evidence="1" id="KW-1003">Cell membrane</keyword>
<evidence type="ECO:0000256" key="10">
    <source>
        <dbReference type="ARBA" id="ARBA00023317"/>
    </source>
</evidence>
<evidence type="ECO:0000256" key="7">
    <source>
        <dbReference type="ARBA" id="ARBA00023209"/>
    </source>
</evidence>
<keyword evidence="6" id="KW-0865">Zymogen</keyword>
<keyword evidence="4" id="KW-0443">Lipid metabolism</keyword>
<reference evidence="12" key="1">
    <citation type="submission" date="2018-06" db="EMBL/GenBank/DDBJ databases">
        <authorList>
            <person name="Zhirakovskaya E."/>
        </authorList>
    </citation>
    <scope>NUCLEOTIDE SEQUENCE</scope>
</reference>
<keyword evidence="3" id="KW-0210">Decarboxylase</keyword>
<evidence type="ECO:0000256" key="11">
    <source>
        <dbReference type="SAM" id="Phobius"/>
    </source>
</evidence>
<dbReference type="PANTHER" id="PTHR35809">
    <property type="entry name" value="ARCHAETIDYLSERINE DECARBOXYLASE PROENZYME-RELATED"/>
    <property type="match status" value="1"/>
</dbReference>
<dbReference type="GO" id="GO:0004609">
    <property type="term" value="F:phosphatidylserine decarboxylase activity"/>
    <property type="evidence" value="ECO:0007669"/>
    <property type="project" value="InterPro"/>
</dbReference>
<protein>
    <recommendedName>
        <fullName evidence="13">Phosphatidylserine decarboxylase</fullName>
    </recommendedName>
</protein>
<evidence type="ECO:0000256" key="6">
    <source>
        <dbReference type="ARBA" id="ARBA00023145"/>
    </source>
</evidence>
<keyword evidence="2" id="KW-0444">Lipid biosynthesis</keyword>
<keyword evidence="7" id="KW-0594">Phospholipid biosynthesis</keyword>
<dbReference type="EMBL" id="UOFL01000185">
    <property type="protein sequence ID" value="VAW79958.1"/>
    <property type="molecule type" value="Genomic_DNA"/>
</dbReference>
<dbReference type="GO" id="GO:0008654">
    <property type="term" value="P:phospholipid biosynthetic process"/>
    <property type="evidence" value="ECO:0007669"/>
    <property type="project" value="UniProtKB-KW"/>
</dbReference>
<dbReference type="InterPro" id="IPR033175">
    <property type="entry name" value="PSD-A"/>
</dbReference>
<evidence type="ECO:0000313" key="12">
    <source>
        <dbReference type="EMBL" id="VAW79958.1"/>
    </source>
</evidence>
<feature type="transmembrane region" description="Helical" evidence="11">
    <location>
        <begin position="24"/>
        <end position="51"/>
    </location>
</feature>
<evidence type="ECO:0000256" key="5">
    <source>
        <dbReference type="ARBA" id="ARBA00023136"/>
    </source>
</evidence>
<evidence type="ECO:0000256" key="3">
    <source>
        <dbReference type="ARBA" id="ARBA00022793"/>
    </source>
</evidence>
<evidence type="ECO:0008006" key="13">
    <source>
        <dbReference type="Google" id="ProtNLM"/>
    </source>
</evidence>
<evidence type="ECO:0000256" key="2">
    <source>
        <dbReference type="ARBA" id="ARBA00022516"/>
    </source>
</evidence>
<evidence type="ECO:0000256" key="8">
    <source>
        <dbReference type="ARBA" id="ARBA00023239"/>
    </source>
</evidence>
<evidence type="ECO:0000256" key="9">
    <source>
        <dbReference type="ARBA" id="ARBA00023264"/>
    </source>
</evidence>
<keyword evidence="11" id="KW-1133">Transmembrane helix</keyword>
<dbReference type="AlphaFoldDB" id="A0A3B0YGB9"/>
<gene>
    <name evidence="12" type="ORF">MNBD_GAMMA12-2695</name>
</gene>
<dbReference type="Pfam" id="PF02666">
    <property type="entry name" value="PS_Dcarbxylase"/>
    <property type="match status" value="1"/>
</dbReference>
<proteinExistence type="predicted"/>
<evidence type="ECO:0000256" key="1">
    <source>
        <dbReference type="ARBA" id="ARBA00022475"/>
    </source>
</evidence>
<keyword evidence="9" id="KW-1208">Phospholipid metabolism</keyword>
<evidence type="ECO:0000256" key="4">
    <source>
        <dbReference type="ARBA" id="ARBA00023098"/>
    </source>
</evidence>